<evidence type="ECO:0000313" key="3">
    <source>
        <dbReference type="EMBL" id="KHK98710.1"/>
    </source>
</evidence>
<dbReference type="RefSeq" id="WP_039397494.1">
    <property type="nucleotide sequence ID" value="NZ_JTDK01000006.1"/>
</dbReference>
<protein>
    <recommendedName>
        <fullName evidence="5">DUF2993 domain-containing protein</fullName>
    </recommendedName>
</protein>
<dbReference type="STRING" id="1348253.LK09_07215"/>
<proteinExistence type="predicted"/>
<feature type="compositionally biased region" description="Low complexity" evidence="1">
    <location>
        <begin position="50"/>
        <end position="95"/>
    </location>
</feature>
<feature type="compositionally biased region" description="Polar residues" evidence="1">
    <location>
        <begin position="113"/>
        <end position="129"/>
    </location>
</feature>
<name>A0A0B2A6L6_9MICO</name>
<evidence type="ECO:0000256" key="1">
    <source>
        <dbReference type="SAM" id="MobiDB-lite"/>
    </source>
</evidence>
<keyword evidence="2" id="KW-0812">Transmembrane</keyword>
<feature type="compositionally biased region" description="Pro residues" evidence="1">
    <location>
        <begin position="33"/>
        <end position="45"/>
    </location>
</feature>
<organism evidence="3 4">
    <name type="scientific">Microbacterium mangrovi</name>
    <dbReference type="NCBI Taxonomy" id="1348253"/>
    <lineage>
        <taxon>Bacteria</taxon>
        <taxon>Bacillati</taxon>
        <taxon>Actinomycetota</taxon>
        <taxon>Actinomycetes</taxon>
        <taxon>Micrococcales</taxon>
        <taxon>Microbacteriaceae</taxon>
        <taxon>Microbacterium</taxon>
    </lineage>
</organism>
<keyword evidence="2" id="KW-0472">Membrane</keyword>
<dbReference type="OrthoDB" id="5123569at2"/>
<accession>A0A0B2A6L6</accession>
<dbReference type="Proteomes" id="UP000031030">
    <property type="component" value="Unassembled WGS sequence"/>
</dbReference>
<evidence type="ECO:0000256" key="2">
    <source>
        <dbReference type="SAM" id="Phobius"/>
    </source>
</evidence>
<feature type="compositionally biased region" description="Low complexity" evidence="1">
    <location>
        <begin position="172"/>
        <end position="188"/>
    </location>
</feature>
<gene>
    <name evidence="3" type="ORF">LK09_07215</name>
</gene>
<evidence type="ECO:0008006" key="5">
    <source>
        <dbReference type="Google" id="ProtNLM"/>
    </source>
</evidence>
<keyword evidence="4" id="KW-1185">Reference proteome</keyword>
<feature type="compositionally biased region" description="Basic and acidic residues" evidence="1">
    <location>
        <begin position="1"/>
        <end position="11"/>
    </location>
</feature>
<comment type="caution">
    <text evidence="3">The sequence shown here is derived from an EMBL/GenBank/DDBJ whole genome shotgun (WGS) entry which is preliminary data.</text>
</comment>
<reference evidence="3 4" key="1">
    <citation type="submission" date="2014-11" db="EMBL/GenBank/DDBJ databases">
        <title>Genome sequence of Microbacterium mangrovi MUSC 115(T).</title>
        <authorList>
            <person name="Lee L.-H."/>
        </authorList>
    </citation>
    <scope>NUCLEOTIDE SEQUENCE [LARGE SCALE GENOMIC DNA]</scope>
    <source>
        <strain evidence="3 4">MUSC 115</strain>
    </source>
</reference>
<sequence>MLLRIGDDENPKTQPLPSSGDATPTEQFAPLPVTMPLPANVPPRPGSVRPGADATGDGAGETPAADDTPAPDATPAPESAPAAEEPAAPSSLDAPTQAISPIGPATALPAQKRPTSTRPKQLAWSNLPNSEPIPLGAVAGGFDVTGTHPTLPPVSSYTAAIAAAATGAMTAPTATAPAASPAAETPETSEPDAPPSPAAKKRRRRRAVIVTLATTAVVLVLVGVAAAIGWQVAETHASSVVKQTVQQKVDKALGLPASHPVAVTFDEPVLPQTWAGKLDTLTFTVAGVPLVGTTGTITIHATDVPTNGTGVPATAEAKVRLKPDALQSLVSANRTTLGQILPETVKVDGNRVTVSLNPAQFLSGVSFTEVLKASIEGGNLVLTPEEFIVGGLPMSADTVRARFGGLAQGILASRTICLADTHPAGMTLKGLDVKKDAVVADFDVQPGILTDPALQAKGTCK</sequence>
<keyword evidence="2" id="KW-1133">Transmembrane helix</keyword>
<feature type="compositionally biased region" description="Polar residues" evidence="1">
    <location>
        <begin position="12"/>
        <end position="26"/>
    </location>
</feature>
<feature type="region of interest" description="Disordered" evidence="1">
    <location>
        <begin position="172"/>
        <end position="204"/>
    </location>
</feature>
<evidence type="ECO:0000313" key="4">
    <source>
        <dbReference type="Proteomes" id="UP000031030"/>
    </source>
</evidence>
<dbReference type="AlphaFoldDB" id="A0A0B2A6L6"/>
<dbReference type="EMBL" id="JTDK01000006">
    <property type="protein sequence ID" value="KHK98710.1"/>
    <property type="molecule type" value="Genomic_DNA"/>
</dbReference>
<feature type="region of interest" description="Disordered" evidence="1">
    <location>
        <begin position="1"/>
        <end position="130"/>
    </location>
</feature>
<feature type="transmembrane region" description="Helical" evidence="2">
    <location>
        <begin position="207"/>
        <end position="230"/>
    </location>
</feature>